<keyword evidence="10" id="KW-1185">Reference proteome</keyword>
<evidence type="ECO:0000313" key="10">
    <source>
        <dbReference type="Proteomes" id="UP001209878"/>
    </source>
</evidence>
<comment type="caution">
    <text evidence="9">The sequence shown here is derived from an EMBL/GenBank/DDBJ whole genome shotgun (WGS) entry which is preliminary data.</text>
</comment>
<evidence type="ECO:0000256" key="2">
    <source>
        <dbReference type="ARBA" id="ARBA00022946"/>
    </source>
</evidence>
<evidence type="ECO:0000313" key="9">
    <source>
        <dbReference type="EMBL" id="KAK2192323.1"/>
    </source>
</evidence>
<accession>A0AAD9UJY7</accession>
<dbReference type="PANTHER" id="PTHR15889">
    <property type="entry name" value="MITOCHONDRIAL RIBOSOMAL PROTEIN L37"/>
    <property type="match status" value="1"/>
</dbReference>
<dbReference type="GO" id="GO:0005840">
    <property type="term" value="C:ribosome"/>
    <property type="evidence" value="ECO:0007669"/>
    <property type="project" value="UniProtKB-KW"/>
</dbReference>
<dbReference type="InterPro" id="IPR052482">
    <property type="entry name" value="mtLSU_mL37"/>
</dbReference>
<dbReference type="InterPro" id="IPR010793">
    <property type="entry name" value="Ribosomal_mL37/mL65"/>
</dbReference>
<comment type="subcellular location">
    <subcellularLocation>
        <location evidence="1">Mitochondrion</location>
    </subcellularLocation>
</comment>
<reference evidence="9" key="1">
    <citation type="journal article" date="2023" name="Mol. Biol. Evol.">
        <title>Third-Generation Sequencing Reveals the Adaptive Role of the Epigenome in Three Deep-Sea Polychaetes.</title>
        <authorList>
            <person name="Perez M."/>
            <person name="Aroh O."/>
            <person name="Sun Y."/>
            <person name="Lan Y."/>
            <person name="Juniper S.K."/>
            <person name="Young C.R."/>
            <person name="Angers B."/>
            <person name="Qian P.Y."/>
        </authorList>
    </citation>
    <scope>NUCLEOTIDE SEQUENCE</scope>
    <source>
        <strain evidence="9">R07B-5</strain>
    </source>
</reference>
<keyword evidence="3" id="KW-0689">Ribosomal protein</keyword>
<keyword evidence="4" id="KW-0496">Mitochondrion</keyword>
<dbReference type="GO" id="GO:0005739">
    <property type="term" value="C:mitochondrion"/>
    <property type="evidence" value="ECO:0007669"/>
    <property type="project" value="UniProtKB-SubCell"/>
</dbReference>
<dbReference type="Proteomes" id="UP001209878">
    <property type="component" value="Unassembled WGS sequence"/>
</dbReference>
<dbReference type="GO" id="GO:0006412">
    <property type="term" value="P:translation"/>
    <property type="evidence" value="ECO:0007669"/>
    <property type="project" value="InterPro"/>
</dbReference>
<name>A0AAD9UJY7_RIDPI</name>
<keyword evidence="5" id="KW-0687">Ribonucleoprotein</keyword>
<protein>
    <recommendedName>
        <fullName evidence="7">Large ribosomal subunit protein mL37</fullName>
    </recommendedName>
    <alternativeName>
        <fullName evidence="8">39S ribosomal protein L37, mitochondrial</fullName>
    </alternativeName>
</protein>
<dbReference type="EMBL" id="JAODUO010000034">
    <property type="protein sequence ID" value="KAK2192323.1"/>
    <property type="molecule type" value="Genomic_DNA"/>
</dbReference>
<proteinExistence type="inferred from homology"/>
<dbReference type="GO" id="GO:1990904">
    <property type="term" value="C:ribonucleoprotein complex"/>
    <property type="evidence" value="ECO:0007669"/>
    <property type="project" value="UniProtKB-KW"/>
</dbReference>
<evidence type="ECO:0000256" key="8">
    <source>
        <dbReference type="ARBA" id="ARBA00041617"/>
    </source>
</evidence>
<organism evidence="9 10">
    <name type="scientific">Ridgeia piscesae</name>
    <name type="common">Tubeworm</name>
    <dbReference type="NCBI Taxonomy" id="27915"/>
    <lineage>
        <taxon>Eukaryota</taxon>
        <taxon>Metazoa</taxon>
        <taxon>Spiralia</taxon>
        <taxon>Lophotrochozoa</taxon>
        <taxon>Annelida</taxon>
        <taxon>Polychaeta</taxon>
        <taxon>Sedentaria</taxon>
        <taxon>Canalipalpata</taxon>
        <taxon>Sabellida</taxon>
        <taxon>Siboglinidae</taxon>
        <taxon>Ridgeia</taxon>
    </lineage>
</organism>
<sequence length="413" mass="47924">MRVTVSLQKESYRWIFKQIWLRKGVIREPQLQMPRFLANKDIEIVDPRPSRPTYPPWGPPVKDDPRFMPTPRLEDHPDYHEDYVYEFNTKTRLLEGEKQALILTKTQPFYELPDNVQKLIGAVDIPDQDELIQRYIMQANVWDPTKKKLPKRFNAQIPGWKFKAETGIPRRRIMSTLTQNLLRLCQSLGGRYPDLLQGRRFAPEAYVSSSYSFHGNNPILIQGEVEYLMSSNQPLAPFGSEDVIDSSVTHSLPDMFPVAPTIDLKHQHIWRDTNITGWREGFSHPHPHTLYLTCSDFWSVSQRNARGLAFCFAHALALAHSKYGNDTKTLPEPISTQCVMTDGATFHFVCFQLNTLNFDSGDGVKNLVWFDNNNEMYNKILPKRTMLRNTKYEDYDPEVFKKILALYVNGARL</sequence>
<dbReference type="PANTHER" id="PTHR15889:SF2">
    <property type="entry name" value="LARGE RIBOSOMAL SUBUNIT PROTEIN ML37"/>
    <property type="match status" value="1"/>
</dbReference>
<dbReference type="GO" id="GO:0003735">
    <property type="term" value="F:structural constituent of ribosome"/>
    <property type="evidence" value="ECO:0007669"/>
    <property type="project" value="InterPro"/>
</dbReference>
<dbReference type="Pfam" id="PF07147">
    <property type="entry name" value="PDCD9"/>
    <property type="match status" value="1"/>
</dbReference>
<evidence type="ECO:0000256" key="6">
    <source>
        <dbReference type="ARBA" id="ARBA00037985"/>
    </source>
</evidence>
<evidence type="ECO:0000256" key="4">
    <source>
        <dbReference type="ARBA" id="ARBA00023128"/>
    </source>
</evidence>
<keyword evidence="2" id="KW-0809">Transit peptide</keyword>
<evidence type="ECO:0000256" key="7">
    <source>
        <dbReference type="ARBA" id="ARBA00039442"/>
    </source>
</evidence>
<dbReference type="AlphaFoldDB" id="A0AAD9UJY7"/>
<evidence type="ECO:0000256" key="1">
    <source>
        <dbReference type="ARBA" id="ARBA00004173"/>
    </source>
</evidence>
<gene>
    <name evidence="9" type="ORF">NP493_34g06035</name>
</gene>
<evidence type="ECO:0000256" key="3">
    <source>
        <dbReference type="ARBA" id="ARBA00022980"/>
    </source>
</evidence>
<comment type="similarity">
    <text evidence="6">Belongs to the mitochondrion-specific ribosomal protein mL37 family.</text>
</comment>
<evidence type="ECO:0000256" key="5">
    <source>
        <dbReference type="ARBA" id="ARBA00023274"/>
    </source>
</evidence>